<keyword evidence="3" id="KW-1185">Reference proteome</keyword>
<sequence>MVFSRSLITDAMALYVLGNFEWYCMEVAFPPRPLPFDYEEVCPDFVLAEVEEYVRDYEVPELSQVVYLAMLLNDAVKLGRNRDRILEARWQEASSNSKEEESLGLVIEASLCDILRLGHLVRDLNRRPYGASAGWGAFVMVISIPDTRKRVVLWHTHLPLSRQGIEGRLRRAQIRCLVNSIANLAPAGGPEEDSRLGDGPPPSSDEE</sequence>
<reference evidence="2" key="1">
    <citation type="submission" date="2022-04" db="EMBL/GenBank/DDBJ databases">
        <title>Carnegiea gigantea Genome sequencing and assembly v2.</title>
        <authorList>
            <person name="Copetti D."/>
            <person name="Sanderson M.J."/>
            <person name="Burquez A."/>
            <person name="Wojciechowski M.F."/>
        </authorList>
    </citation>
    <scope>NUCLEOTIDE SEQUENCE</scope>
    <source>
        <strain evidence="2">SGP5-SGP5p</strain>
        <tissue evidence="2">Aerial part</tissue>
    </source>
</reference>
<organism evidence="2 3">
    <name type="scientific">Carnegiea gigantea</name>
    <dbReference type="NCBI Taxonomy" id="171969"/>
    <lineage>
        <taxon>Eukaryota</taxon>
        <taxon>Viridiplantae</taxon>
        <taxon>Streptophyta</taxon>
        <taxon>Embryophyta</taxon>
        <taxon>Tracheophyta</taxon>
        <taxon>Spermatophyta</taxon>
        <taxon>Magnoliopsida</taxon>
        <taxon>eudicotyledons</taxon>
        <taxon>Gunneridae</taxon>
        <taxon>Pentapetalae</taxon>
        <taxon>Caryophyllales</taxon>
        <taxon>Cactineae</taxon>
        <taxon>Cactaceae</taxon>
        <taxon>Cactoideae</taxon>
        <taxon>Echinocereeae</taxon>
        <taxon>Carnegiea</taxon>
    </lineage>
</organism>
<evidence type="ECO:0000313" key="3">
    <source>
        <dbReference type="Proteomes" id="UP001153076"/>
    </source>
</evidence>
<dbReference type="Proteomes" id="UP001153076">
    <property type="component" value="Unassembled WGS sequence"/>
</dbReference>
<feature type="region of interest" description="Disordered" evidence="1">
    <location>
        <begin position="186"/>
        <end position="207"/>
    </location>
</feature>
<dbReference type="EMBL" id="JAKOGI010001278">
    <property type="protein sequence ID" value="KAJ8426511.1"/>
    <property type="molecule type" value="Genomic_DNA"/>
</dbReference>
<protein>
    <submittedName>
        <fullName evidence="2">Uncharacterized protein</fullName>
    </submittedName>
</protein>
<evidence type="ECO:0000313" key="2">
    <source>
        <dbReference type="EMBL" id="KAJ8426511.1"/>
    </source>
</evidence>
<gene>
    <name evidence="2" type="ORF">Cgig2_023270</name>
</gene>
<name>A0A9Q1GW68_9CARY</name>
<evidence type="ECO:0000256" key="1">
    <source>
        <dbReference type="SAM" id="MobiDB-lite"/>
    </source>
</evidence>
<proteinExistence type="predicted"/>
<accession>A0A9Q1GW68</accession>
<dbReference type="AlphaFoldDB" id="A0A9Q1GW68"/>
<comment type="caution">
    <text evidence="2">The sequence shown here is derived from an EMBL/GenBank/DDBJ whole genome shotgun (WGS) entry which is preliminary data.</text>
</comment>